<gene>
    <name evidence="1" type="ORF">CKO25_10045</name>
</gene>
<reference evidence="1 2" key="1">
    <citation type="journal article" date="2020" name="Microorganisms">
        <title>Osmotic Adaptation and Compatible Solute Biosynthesis of Phototrophic Bacteria as Revealed from Genome Analyses.</title>
        <authorList>
            <person name="Imhoff J.F."/>
            <person name="Rahn T."/>
            <person name="Kunzel S."/>
            <person name="Keller A."/>
            <person name="Neulinger S.C."/>
        </authorList>
    </citation>
    <scope>NUCLEOTIDE SEQUENCE [LARGE SCALE GENOMIC DNA]</scope>
    <source>
        <strain evidence="1 2">DSM 21303</strain>
    </source>
</reference>
<proteinExistence type="predicted"/>
<accession>A0A9X0WI57</accession>
<name>A0A9X0WI57_9GAMM</name>
<protein>
    <submittedName>
        <fullName evidence="1">Uncharacterized protein</fullName>
    </submittedName>
</protein>
<organism evidence="1 2">
    <name type="scientific">Thiocapsa imhoffii</name>
    <dbReference type="NCBI Taxonomy" id="382777"/>
    <lineage>
        <taxon>Bacteria</taxon>
        <taxon>Pseudomonadati</taxon>
        <taxon>Pseudomonadota</taxon>
        <taxon>Gammaproteobacteria</taxon>
        <taxon>Chromatiales</taxon>
        <taxon>Chromatiaceae</taxon>
        <taxon>Thiocapsa</taxon>
    </lineage>
</organism>
<dbReference type="AlphaFoldDB" id="A0A9X0WI57"/>
<evidence type="ECO:0000313" key="1">
    <source>
        <dbReference type="EMBL" id="MBK1644985.1"/>
    </source>
</evidence>
<dbReference type="EMBL" id="NRSD01000009">
    <property type="protein sequence ID" value="MBK1644985.1"/>
    <property type="molecule type" value="Genomic_DNA"/>
</dbReference>
<keyword evidence="2" id="KW-1185">Reference proteome</keyword>
<comment type="caution">
    <text evidence="1">The sequence shown here is derived from an EMBL/GenBank/DDBJ whole genome shotgun (WGS) entry which is preliminary data.</text>
</comment>
<dbReference type="Proteomes" id="UP001138802">
    <property type="component" value="Unassembled WGS sequence"/>
</dbReference>
<sequence>MTSLIRELQLNDCVVASAALTPCRLCVIVAVRVECHNPAPALGEQVMVSNNGLTSIRLARDPA</sequence>
<evidence type="ECO:0000313" key="2">
    <source>
        <dbReference type="Proteomes" id="UP001138802"/>
    </source>
</evidence>